<dbReference type="GO" id="GO:0005840">
    <property type="term" value="C:ribosome"/>
    <property type="evidence" value="ECO:0007669"/>
    <property type="project" value="UniProtKB-KW"/>
</dbReference>
<dbReference type="PROSITE" id="PS00057">
    <property type="entry name" value="RIBOSOMAL_S18"/>
    <property type="match status" value="1"/>
</dbReference>
<dbReference type="InterPro" id="IPR001648">
    <property type="entry name" value="Ribosomal_bS18"/>
</dbReference>
<reference evidence="8 9" key="1">
    <citation type="submission" date="2023-08" db="EMBL/GenBank/DDBJ databases">
        <authorList>
            <person name="Park J.-S."/>
        </authorList>
    </citation>
    <scope>NUCLEOTIDE SEQUENCE [LARGE SCALE GENOMIC DNA]</scope>
    <source>
        <strain evidence="8 9">2205SS18-9</strain>
    </source>
</reference>
<gene>
    <name evidence="5 8" type="primary">rpsR</name>
    <name evidence="8" type="ORF">Q5Y73_18335</name>
</gene>
<evidence type="ECO:0000313" key="9">
    <source>
        <dbReference type="Proteomes" id="UP001231941"/>
    </source>
</evidence>
<dbReference type="PANTHER" id="PTHR13479:SF40">
    <property type="entry name" value="SMALL RIBOSOMAL SUBUNIT PROTEIN BS18M"/>
    <property type="match status" value="1"/>
</dbReference>
<dbReference type="PANTHER" id="PTHR13479">
    <property type="entry name" value="30S RIBOSOMAL PROTEIN S18"/>
    <property type="match status" value="1"/>
</dbReference>
<keyword evidence="3 5" id="KW-0687">Ribonucleoprotein</keyword>
<evidence type="ECO:0000256" key="4">
    <source>
        <dbReference type="ARBA" id="ARBA00035141"/>
    </source>
</evidence>
<dbReference type="PRINTS" id="PR00974">
    <property type="entry name" value="RIBOSOMALS18"/>
</dbReference>
<dbReference type="NCBIfam" id="TIGR00165">
    <property type="entry name" value="S18"/>
    <property type="match status" value="1"/>
</dbReference>
<dbReference type="InterPro" id="IPR018275">
    <property type="entry name" value="Ribosomal_bS18_CS"/>
</dbReference>
<dbReference type="Pfam" id="PF01084">
    <property type="entry name" value="Ribosomal_S18"/>
    <property type="match status" value="1"/>
</dbReference>
<dbReference type="SUPFAM" id="SSF46911">
    <property type="entry name" value="Ribosomal protein S18"/>
    <property type="match status" value="1"/>
</dbReference>
<name>A0ABT9J3P1_9BACL</name>
<dbReference type="EMBL" id="JAVAMP010000011">
    <property type="protein sequence ID" value="MDP5276062.1"/>
    <property type="molecule type" value="Genomic_DNA"/>
</dbReference>
<dbReference type="HAMAP" id="MF_00270">
    <property type="entry name" value="Ribosomal_bS18"/>
    <property type="match status" value="1"/>
</dbReference>
<comment type="subunit">
    <text evidence="5">Part of the 30S ribosomal subunit. Forms a tight heterodimer with protein bS6.</text>
</comment>
<evidence type="ECO:0000313" key="8">
    <source>
        <dbReference type="EMBL" id="MDP5276062.1"/>
    </source>
</evidence>
<keyword evidence="9" id="KW-1185">Reference proteome</keyword>
<feature type="compositionally biased region" description="Basic and acidic residues" evidence="7">
    <location>
        <begin position="1"/>
        <end position="27"/>
    </location>
</feature>
<accession>A0ABT9J3P1</accession>
<evidence type="ECO:0000256" key="1">
    <source>
        <dbReference type="ARBA" id="ARBA00005589"/>
    </source>
</evidence>
<evidence type="ECO:0000256" key="6">
    <source>
        <dbReference type="RuleBase" id="RU003910"/>
    </source>
</evidence>
<protein>
    <recommendedName>
        <fullName evidence="4 5">Small ribosomal subunit protein bS18</fullName>
    </recommendedName>
</protein>
<dbReference type="RefSeq" id="WP_305993368.1">
    <property type="nucleotide sequence ID" value="NZ_JAVAMP010000011.1"/>
</dbReference>
<evidence type="ECO:0000256" key="2">
    <source>
        <dbReference type="ARBA" id="ARBA00022980"/>
    </source>
</evidence>
<evidence type="ECO:0000256" key="5">
    <source>
        <dbReference type="HAMAP-Rule" id="MF_00270"/>
    </source>
</evidence>
<keyword evidence="5" id="KW-0694">RNA-binding</keyword>
<dbReference type="Gene3D" id="4.10.640.10">
    <property type="entry name" value="Ribosomal protein S18"/>
    <property type="match status" value="1"/>
</dbReference>
<dbReference type="InterPro" id="IPR036870">
    <property type="entry name" value="Ribosomal_bS18_sf"/>
</dbReference>
<comment type="similarity">
    <text evidence="1 5 6">Belongs to the bacterial ribosomal protein bS18 family.</text>
</comment>
<comment type="caution">
    <text evidence="8">The sequence shown here is derived from an EMBL/GenBank/DDBJ whole genome shotgun (WGS) entry which is preliminary data.</text>
</comment>
<keyword evidence="5" id="KW-0699">rRNA-binding</keyword>
<evidence type="ECO:0000256" key="3">
    <source>
        <dbReference type="ARBA" id="ARBA00023274"/>
    </source>
</evidence>
<keyword evidence="2 5" id="KW-0689">Ribosomal protein</keyword>
<evidence type="ECO:0000256" key="7">
    <source>
        <dbReference type="SAM" id="MobiDB-lite"/>
    </source>
</evidence>
<sequence>MSENKTEERNEQRSERPERPERRERKFGGRRGGRGKRRKVCYFTVNKIKHIDYKDIDTLKKFISERGKILPRRVTGTSAKYQRELTIAIKRARQIALLPYTTE</sequence>
<dbReference type="Proteomes" id="UP001231941">
    <property type="component" value="Unassembled WGS sequence"/>
</dbReference>
<organism evidence="8 9">
    <name type="scientific">Chengkuizengella axinellae</name>
    <dbReference type="NCBI Taxonomy" id="3064388"/>
    <lineage>
        <taxon>Bacteria</taxon>
        <taxon>Bacillati</taxon>
        <taxon>Bacillota</taxon>
        <taxon>Bacilli</taxon>
        <taxon>Bacillales</taxon>
        <taxon>Paenibacillaceae</taxon>
        <taxon>Chengkuizengella</taxon>
    </lineage>
</organism>
<feature type="region of interest" description="Disordered" evidence="7">
    <location>
        <begin position="1"/>
        <end position="36"/>
    </location>
</feature>
<comment type="function">
    <text evidence="5">Binds as a heterodimer with protein bS6 to the central domain of the 16S rRNA, where it helps stabilize the platform of the 30S subunit.</text>
</comment>
<proteinExistence type="inferred from homology"/>